<feature type="coiled-coil region" evidence="3">
    <location>
        <begin position="330"/>
        <end position="424"/>
    </location>
</feature>
<feature type="compositionally biased region" description="Polar residues" evidence="4">
    <location>
        <begin position="1718"/>
        <end position="1732"/>
    </location>
</feature>
<gene>
    <name evidence="5" type="primary">LRRFIP2_2</name>
    <name evidence="5" type="ORF">N1851_004616</name>
</gene>
<feature type="compositionally biased region" description="Basic and acidic residues" evidence="4">
    <location>
        <begin position="1614"/>
        <end position="1627"/>
    </location>
</feature>
<feature type="coiled-coil region" evidence="3">
    <location>
        <begin position="1101"/>
        <end position="1128"/>
    </location>
</feature>
<proteinExistence type="inferred from homology"/>
<feature type="compositionally biased region" description="Basic and acidic residues" evidence="4">
    <location>
        <begin position="1392"/>
        <end position="1434"/>
    </location>
</feature>
<comment type="similarity">
    <text evidence="1">Belongs to the LRRFIP family.</text>
</comment>
<feature type="compositionally biased region" description="Polar residues" evidence="4">
    <location>
        <begin position="1575"/>
        <end position="1585"/>
    </location>
</feature>
<feature type="region of interest" description="Disordered" evidence="4">
    <location>
        <begin position="1192"/>
        <end position="1599"/>
    </location>
</feature>
<feature type="compositionally biased region" description="Basic residues" evidence="4">
    <location>
        <begin position="807"/>
        <end position="820"/>
    </location>
</feature>
<feature type="compositionally biased region" description="Polar residues" evidence="4">
    <location>
        <begin position="874"/>
        <end position="883"/>
    </location>
</feature>
<feature type="region of interest" description="Disordered" evidence="4">
    <location>
        <begin position="729"/>
        <end position="893"/>
    </location>
</feature>
<feature type="compositionally biased region" description="Low complexity" evidence="4">
    <location>
        <begin position="120"/>
        <end position="130"/>
    </location>
</feature>
<feature type="compositionally biased region" description="Low complexity" evidence="4">
    <location>
        <begin position="174"/>
        <end position="185"/>
    </location>
</feature>
<feature type="region of interest" description="Disordered" evidence="4">
    <location>
        <begin position="959"/>
        <end position="1002"/>
    </location>
</feature>
<feature type="region of interest" description="Disordered" evidence="4">
    <location>
        <begin position="487"/>
        <end position="582"/>
    </location>
</feature>
<dbReference type="GO" id="GO:0000981">
    <property type="term" value="F:DNA-binding transcription factor activity, RNA polymerase II-specific"/>
    <property type="evidence" value="ECO:0007669"/>
    <property type="project" value="TreeGrafter"/>
</dbReference>
<feature type="compositionally biased region" description="Polar residues" evidence="4">
    <location>
        <begin position="905"/>
        <end position="925"/>
    </location>
</feature>
<evidence type="ECO:0000256" key="1">
    <source>
        <dbReference type="ARBA" id="ARBA00008275"/>
    </source>
</evidence>
<evidence type="ECO:0000256" key="4">
    <source>
        <dbReference type="SAM" id="MobiDB-lite"/>
    </source>
</evidence>
<evidence type="ECO:0000256" key="3">
    <source>
        <dbReference type="SAM" id="Coils"/>
    </source>
</evidence>
<comment type="caution">
    <text evidence="5">The sequence shown here is derived from an EMBL/GenBank/DDBJ whole genome shotgun (WGS) entry which is preliminary data.</text>
</comment>
<feature type="compositionally biased region" description="Basic and acidic residues" evidence="4">
    <location>
        <begin position="1587"/>
        <end position="1596"/>
    </location>
</feature>
<feature type="compositionally biased region" description="Polar residues" evidence="4">
    <location>
        <begin position="979"/>
        <end position="1002"/>
    </location>
</feature>
<dbReference type="GO" id="GO:0000978">
    <property type="term" value="F:RNA polymerase II cis-regulatory region sequence-specific DNA binding"/>
    <property type="evidence" value="ECO:0007669"/>
    <property type="project" value="TreeGrafter"/>
</dbReference>
<dbReference type="InterPro" id="IPR019139">
    <property type="entry name" value="LRRFIP1/2"/>
</dbReference>
<reference evidence="5" key="1">
    <citation type="journal article" date="2023" name="Front. Mar. Sci.">
        <title>A new Merluccius polli reference genome to investigate the effects of global change in West African waters.</title>
        <authorList>
            <person name="Mateo J.L."/>
            <person name="Blanco-Fernandez C."/>
            <person name="Garcia-Vazquez E."/>
            <person name="Machado-Schiaffino G."/>
        </authorList>
    </citation>
    <scope>NUCLEOTIDE SEQUENCE</scope>
    <source>
        <strain evidence="5">C29</strain>
        <tissue evidence="5">Fin</tissue>
    </source>
</reference>
<sequence length="1846" mass="201857">MAGRWLAGRGVRAVLGGRPQTPPVKGSRVSWDGTGASRWSVVMETDTGDTDPLAAAKRATVTDLTGARRGTEPKYYGLDTKSEDQGDNKWGNIEQWMEDNERYSRPSRTTMLSDEDERMSVGSRSSVRSSSHSHKKSKKKKKHKHKDRDDNGYDDGYSAISSRSSRLSDESRASRSSRLDLTSSRLSEDSRVSRGSRLDLQPGSRSSLYEDGLGSASWRVTGSSSRPSDYSSYRGSSSRASSRASSARASPVDNCGSVASFMRSASSSVLPKDLDDITIPDFSDVEDRDYSEKGSRAASALTAATLTSLGGTSSRRGSGETAVPVDNETSIREIKEIHELKDQIQDVESKYMQNLKEVKDALVEVGEKYRKAMVSNAQLDNEKNNLMYQVDTLKDSLTELEELLAESRREYEEKAKDIRQLNLKQDGFIREISDLQETVEWKDKKIGALERQKEYTDAIRGERDELRDEVVKLKDILKKHGIVLGPDLNINGDIVDPGTDGSSEPGSRLDPESQASPTEGNSSMLGSTLDSELRTKPEEEVDSDEPQEPQMLEEAKDGFLTSAEPRSLDSLPTTETSRDEDLTCLPKFEDSVEESAPCPELDVDNAIVLTNVQDSTTELNVVTTEQVDKSALNLHLDLENDGVITNVINIKDCAAEFNGAITEQGENAELAVASETEIVEVGDLQQTTSTEGMGNNQIIADISGTIVAEVMNVIAQTLIRDYHEDLVNNPNDIQSTTPTMSNVDESPQKEGHVVTNMKLENLPVESSPVVPITKSEPEPGNVEDNDNEELENEELSTKTQTKEATGKKKRKKRKGKKKKGGVQEEKQKEDVNEKSIPENENDTRKKDSKSSTKDDGSLLGSEIASSCPLEILKGSQTDQLQENQGKDNVLEPEIVEPQLCSSVSNAESNLDVSDPVVNSESINSTDDLDMVNTPCLASPSQESVLLAKASVSQIEPEITAVATDETGPINEVGSEHKTPNPTDSFEAPDSNNNGQTQDSTSVDVAIDSLHAENNSQCADNVEQSNTSALPVCLESTSGPQEPLETTLSTDQVTLGNDEGDVDNKCETPLGDTFQIKDSKDQTVGKEEGQTSSSCNVVSAVAHCDERELEAENDELHKVEETLDQTDHSAGMADSVLADKTCTEISVSSFPKEGIDLNSPVFEDKKDGTDLAVVIPSEAERIMEITEEVAEMISSTDQKHSDPGWAISEGLEHESDQSHGQEFDTPSYGVEDQDIKVSEIEAGETKSKEFAELHSIPDEKHNDSESAVTEELEHESDQSHGQEFDTPSYGVENQDNKVSEIEAGETKSKEFAEIHSIPDEKHNDSESAVTEELEHESDQSHGQEFDTPSYQAEDQDNKVSEIEEGETKSKEFAEIHSIPDEKHNDSESAVTEELEHKSDQSHCQEFGKDQENNVSKIEEGETKEIHSSPDEKPDDGGLAITEVLESGQSHQECETASYPVEDQDNEFSPNEEGITESTQVIQLGDDDDDDDDEDDEGHSFDFDEMDLTASVTLTTTSEEAEKVTGITPQDSSGDDSALGQCEAMEVRTEGEPLGNTEETATAEVNVGGDSLDPKGPTSSQEPQNTIGEEPHASKTADEAIDQLQSVVEETIGVADEQRNTLKEGEVEKSGGSGGVEFEMGKEALVSPIDEGQEVMKVGLQGGQLGVGNAEDPVSSRTASQQTKKTSNNGNKGKEIRLRKLVDEREKMIEQVKKLKAQLEQKTAQKNGTESSLGPSGEILENGTDPTLLELQRDANRQINDLKFKLVKAEQEVTALEQNVTRMEGQVTRYKSASENAEKVEDELKAEKRKLQRELRSALDKVDELESNNSHLSKRLDKMKSSRGTATP</sequence>
<dbReference type="Proteomes" id="UP001174136">
    <property type="component" value="Unassembled WGS sequence"/>
</dbReference>
<feature type="region of interest" description="Disordered" evidence="4">
    <location>
        <begin position="905"/>
        <end position="935"/>
    </location>
</feature>
<feature type="compositionally biased region" description="Acidic residues" evidence="4">
    <location>
        <begin position="781"/>
        <end position="794"/>
    </location>
</feature>
<keyword evidence="6" id="KW-1185">Reference proteome</keyword>
<feature type="region of interest" description="Disordered" evidence="4">
    <location>
        <begin position="64"/>
        <end position="253"/>
    </location>
</feature>
<feature type="compositionally biased region" description="Acidic residues" evidence="4">
    <location>
        <begin position="1483"/>
        <end position="1505"/>
    </location>
</feature>
<organism evidence="5 6">
    <name type="scientific">Merluccius polli</name>
    <name type="common">Benguela hake</name>
    <name type="synonym">Merluccius cadenati</name>
    <dbReference type="NCBI Taxonomy" id="89951"/>
    <lineage>
        <taxon>Eukaryota</taxon>
        <taxon>Metazoa</taxon>
        <taxon>Chordata</taxon>
        <taxon>Craniata</taxon>
        <taxon>Vertebrata</taxon>
        <taxon>Euteleostomi</taxon>
        <taxon>Actinopterygii</taxon>
        <taxon>Neopterygii</taxon>
        <taxon>Teleostei</taxon>
        <taxon>Neoteleostei</taxon>
        <taxon>Acanthomorphata</taxon>
        <taxon>Zeiogadaria</taxon>
        <taxon>Gadariae</taxon>
        <taxon>Gadiformes</taxon>
        <taxon>Gadoidei</taxon>
        <taxon>Merlucciidae</taxon>
        <taxon>Merluccius</taxon>
    </lineage>
</organism>
<dbReference type="PANTHER" id="PTHR19212:SF5">
    <property type="entry name" value="LEUCINE-RICH REPEAT FLIGHTLESS-INTERACTING PROTEIN 1"/>
    <property type="match status" value="1"/>
</dbReference>
<keyword evidence="2 3" id="KW-0175">Coiled coil</keyword>
<feature type="compositionally biased region" description="Polar residues" evidence="4">
    <location>
        <begin position="513"/>
        <end position="530"/>
    </location>
</feature>
<dbReference type="Gene3D" id="1.20.5.340">
    <property type="match status" value="1"/>
</dbReference>
<feature type="compositionally biased region" description="Basic and acidic residues" evidence="4">
    <location>
        <begin position="1209"/>
        <end position="1221"/>
    </location>
</feature>
<dbReference type="Gene3D" id="1.20.5.4090">
    <property type="match status" value="1"/>
</dbReference>
<feature type="compositionally biased region" description="Basic and acidic residues" evidence="4">
    <location>
        <begin position="1232"/>
        <end position="1263"/>
    </location>
</feature>
<feature type="compositionally biased region" description="Basic and acidic residues" evidence="4">
    <location>
        <begin position="1354"/>
        <end position="1385"/>
    </location>
</feature>
<evidence type="ECO:0000313" key="6">
    <source>
        <dbReference type="Proteomes" id="UP001174136"/>
    </source>
</evidence>
<name>A0AA47N8Q0_MERPO</name>
<feature type="compositionally biased region" description="Low complexity" evidence="4">
    <location>
        <begin position="222"/>
        <end position="253"/>
    </location>
</feature>
<dbReference type="PANTHER" id="PTHR19212">
    <property type="entry name" value="LEUCINE RICH REPEAT IN FLII INTERACTING PROTEIN"/>
    <property type="match status" value="1"/>
</dbReference>
<feature type="compositionally biased region" description="Basic and acidic residues" evidence="4">
    <location>
        <begin position="1293"/>
        <end position="1324"/>
    </location>
</feature>
<feature type="region of interest" description="Disordered" evidence="4">
    <location>
        <begin position="1613"/>
        <end position="1637"/>
    </location>
</feature>
<evidence type="ECO:0000256" key="2">
    <source>
        <dbReference type="ARBA" id="ARBA00023054"/>
    </source>
</evidence>
<protein>
    <submittedName>
        <fullName evidence="5">Leucine-rich repeat flightless-interacting protein 2</fullName>
    </submittedName>
</protein>
<dbReference type="Pfam" id="PF09738">
    <property type="entry name" value="LRRFIP"/>
    <property type="match status" value="2"/>
</dbReference>
<feature type="region of interest" description="Disordered" evidence="4">
    <location>
        <begin position="1661"/>
        <end position="1693"/>
    </location>
</feature>
<feature type="region of interest" description="Disordered" evidence="4">
    <location>
        <begin position="1716"/>
        <end position="1743"/>
    </location>
</feature>
<feature type="compositionally biased region" description="Basic residues" evidence="4">
    <location>
        <begin position="131"/>
        <end position="146"/>
    </location>
</feature>
<accession>A0AA47N8Q0</accession>
<dbReference type="EMBL" id="JAOPHQ010000678">
    <property type="protein sequence ID" value="KAK0153602.1"/>
    <property type="molecule type" value="Genomic_DNA"/>
</dbReference>
<feature type="region of interest" description="Disordered" evidence="4">
    <location>
        <begin position="14"/>
        <end position="33"/>
    </location>
</feature>
<feature type="region of interest" description="Disordered" evidence="4">
    <location>
        <begin position="1820"/>
        <end position="1846"/>
    </location>
</feature>
<feature type="compositionally biased region" description="Basic and acidic residues" evidence="4">
    <location>
        <begin position="821"/>
        <end position="856"/>
    </location>
</feature>
<feature type="compositionally biased region" description="Polar residues" evidence="4">
    <location>
        <begin position="729"/>
        <end position="745"/>
    </location>
</feature>
<evidence type="ECO:0000313" key="5">
    <source>
        <dbReference type="EMBL" id="KAK0153602.1"/>
    </source>
</evidence>